<protein>
    <recommendedName>
        <fullName evidence="3">Solute-binding protein family 3/N-terminal domain-containing protein</fullName>
    </recommendedName>
</protein>
<dbReference type="SUPFAM" id="SSF53850">
    <property type="entry name" value="Periplasmic binding protein-like II"/>
    <property type="match status" value="1"/>
</dbReference>
<evidence type="ECO:0000313" key="2">
    <source>
        <dbReference type="Proteomes" id="UP000001422"/>
    </source>
</evidence>
<dbReference type="eggNOG" id="COG0834">
    <property type="taxonomic scope" value="Bacteria"/>
</dbReference>
<dbReference type="AlphaFoldDB" id="Q7U8M1"/>
<keyword evidence="2" id="KW-1185">Reference proteome</keyword>
<dbReference type="HOGENOM" id="CLU_1593739_0_0_3"/>
<gene>
    <name evidence="1" type="ordered locus">SYNW0595</name>
</gene>
<dbReference type="KEGG" id="syw:SYNW0595"/>
<evidence type="ECO:0008006" key="3">
    <source>
        <dbReference type="Google" id="ProtNLM"/>
    </source>
</evidence>
<dbReference type="RefSeq" id="WP_011127462.1">
    <property type="nucleotide sequence ID" value="NC_005070.1"/>
</dbReference>
<organism evidence="1 2">
    <name type="scientific">Parasynechococcus marenigrum (strain WH8102)</name>
    <dbReference type="NCBI Taxonomy" id="84588"/>
    <lineage>
        <taxon>Bacteria</taxon>
        <taxon>Bacillati</taxon>
        <taxon>Cyanobacteriota</taxon>
        <taxon>Cyanophyceae</taxon>
        <taxon>Synechococcales</taxon>
        <taxon>Prochlorococcaceae</taxon>
        <taxon>Parasynechococcus</taxon>
        <taxon>Parasynechococcus marenigrum</taxon>
    </lineage>
</organism>
<proteinExistence type="predicted"/>
<accession>Q7U8M1</accession>
<name>Q7U8M1_PARMW</name>
<sequence>MDIFDAAGLRTFTARSEDLFRLVDHQRVQLFPRGIAELEREAQLMASSTSDTALDPHLLLAYPFAGFFYVSPNNQLLADAIQTGFERAIADGSYQRLVEELIFSPWLRRTLVLKNRRVIVLANPVAADVLSAVDSRHWIVPWPELLNGEIETGEQLCAAQKLKALCS</sequence>
<reference evidence="1 2" key="1">
    <citation type="journal article" date="2003" name="Nature">
        <title>The genome of a motile marine Synechococcus.</title>
        <authorList>
            <person name="Palenik B."/>
            <person name="Brahamsha B."/>
            <person name="Larimer F."/>
            <person name="Land M."/>
            <person name="Hauser L."/>
            <person name="Chain P."/>
            <person name="Lamerdin J."/>
            <person name="Regala W."/>
            <person name="Allen E.A."/>
            <person name="McCarren J."/>
            <person name="Paulsen I."/>
            <person name="Dufresne A."/>
            <person name="Partensky F."/>
            <person name="Webb E."/>
            <person name="Waterbury J."/>
        </authorList>
    </citation>
    <scope>NUCLEOTIDE SEQUENCE [LARGE SCALE GENOMIC DNA]</scope>
    <source>
        <strain evidence="1 2">WH8102</strain>
    </source>
</reference>
<evidence type="ECO:0000313" key="1">
    <source>
        <dbReference type="EMBL" id="CAE07110.1"/>
    </source>
</evidence>
<dbReference type="EMBL" id="BX569690">
    <property type="protein sequence ID" value="CAE07110.1"/>
    <property type="molecule type" value="Genomic_DNA"/>
</dbReference>
<dbReference type="Proteomes" id="UP000001422">
    <property type="component" value="Chromosome"/>
</dbReference>
<dbReference type="STRING" id="84588.SYNW0595"/>